<dbReference type="GO" id="GO:0046872">
    <property type="term" value="F:metal ion binding"/>
    <property type="evidence" value="ECO:0007669"/>
    <property type="project" value="UniProtKB-KW"/>
</dbReference>
<organism evidence="2 3">
    <name type="scientific">Pseudocercospora fuligena</name>
    <dbReference type="NCBI Taxonomy" id="685502"/>
    <lineage>
        <taxon>Eukaryota</taxon>
        <taxon>Fungi</taxon>
        <taxon>Dikarya</taxon>
        <taxon>Ascomycota</taxon>
        <taxon>Pezizomycotina</taxon>
        <taxon>Dothideomycetes</taxon>
        <taxon>Dothideomycetidae</taxon>
        <taxon>Mycosphaerellales</taxon>
        <taxon>Mycosphaerellaceae</taxon>
        <taxon>Pseudocercospora</taxon>
    </lineage>
</organism>
<evidence type="ECO:0008006" key="4">
    <source>
        <dbReference type="Google" id="ProtNLM"/>
    </source>
</evidence>
<dbReference type="InterPro" id="IPR005502">
    <property type="entry name" value="Ribosyl_crysJ1"/>
</dbReference>
<dbReference type="InterPro" id="IPR036705">
    <property type="entry name" value="Ribosyl_crysJ1_sf"/>
</dbReference>
<comment type="caution">
    <text evidence="2">The sequence shown here is derived from an EMBL/GenBank/DDBJ whole genome shotgun (WGS) entry which is preliminary data.</text>
</comment>
<dbReference type="OrthoDB" id="5409421at2759"/>
<accession>A0A8H6RW11</accession>
<feature type="binding site" evidence="1">
    <location>
        <position position="80"/>
    </location>
    <ligand>
        <name>Mg(2+)</name>
        <dbReference type="ChEBI" id="CHEBI:18420"/>
        <label>1</label>
    </ligand>
</feature>
<evidence type="ECO:0000313" key="3">
    <source>
        <dbReference type="Proteomes" id="UP000660729"/>
    </source>
</evidence>
<keyword evidence="3" id="KW-1185">Reference proteome</keyword>
<keyword evidence="1" id="KW-0460">Magnesium</keyword>
<dbReference type="InterPro" id="IPR050792">
    <property type="entry name" value="ADP-ribosylglycohydrolase"/>
</dbReference>
<feature type="binding site" evidence="1">
    <location>
        <position position="326"/>
    </location>
    <ligand>
        <name>Mg(2+)</name>
        <dbReference type="ChEBI" id="CHEBI:18420"/>
        <label>1</label>
    </ligand>
</feature>
<feature type="binding site" evidence="1">
    <location>
        <position position="79"/>
    </location>
    <ligand>
        <name>Mg(2+)</name>
        <dbReference type="ChEBI" id="CHEBI:18420"/>
        <label>1</label>
    </ligand>
</feature>
<dbReference type="PANTHER" id="PTHR16222">
    <property type="entry name" value="ADP-RIBOSYLGLYCOHYDROLASE"/>
    <property type="match status" value="1"/>
</dbReference>
<feature type="binding site" evidence="1">
    <location>
        <position position="78"/>
    </location>
    <ligand>
        <name>Mg(2+)</name>
        <dbReference type="ChEBI" id="CHEBI:18420"/>
        <label>1</label>
    </ligand>
</feature>
<dbReference type="Gene3D" id="1.10.4080.10">
    <property type="entry name" value="ADP-ribosylation/Crystallin J1"/>
    <property type="match status" value="1"/>
</dbReference>
<dbReference type="Proteomes" id="UP000660729">
    <property type="component" value="Unassembled WGS sequence"/>
</dbReference>
<evidence type="ECO:0000256" key="1">
    <source>
        <dbReference type="PIRSR" id="PIRSR605502-1"/>
    </source>
</evidence>
<dbReference type="SUPFAM" id="SSF101478">
    <property type="entry name" value="ADP-ribosylglycohydrolase"/>
    <property type="match status" value="1"/>
</dbReference>
<name>A0A8H6RW11_9PEZI</name>
<dbReference type="PANTHER" id="PTHR16222:SF12">
    <property type="entry name" value="ADP-RIBOSYLGLYCOHYDROLASE-RELATED"/>
    <property type="match status" value="1"/>
</dbReference>
<dbReference type="AlphaFoldDB" id="A0A8H6RW11"/>
<sequence length="411" mass="44664">MQNGKHFADDKSLRGRNRAIIYGIAYGDALGATVEGLTPEQIRAQYGRVTSLDVDWHKKDDPQPLRAFQRVRGGGITTDDTQMALCLMATYVHERRHLDAWDLADHMLKEIAWRPRYIPELQKETALLERLFYAEKWIFNRHQLTSCDPRQGGIGNMVNCGAAMYIAPIGAANAGDPARAYNEAIAFATGHQESYGLEAAAVLSAAVAAAFIPGATIETIITEVLLLAKDGTKAAIQAIVDAVPALRGKSHSEVTAGFHAAIAPFSPIGEVIKQAPKNGVPAAAYRPSRFLSIEEVPIALGFALINDGDFRETIIDGINSGRDTDSIGVMAGTVLGALHGAKVIDRKLLKQLDTINKFDLMQAADDFTMAVEQIHKIDAEDARRVAETRLACTNNQSESSKAYTRYNATAF</sequence>
<keyword evidence="1" id="KW-0479">Metal-binding</keyword>
<protein>
    <recommendedName>
        <fullName evidence="4">ADP-ribosylglycohydrolase</fullName>
    </recommendedName>
</protein>
<dbReference type="Pfam" id="PF03747">
    <property type="entry name" value="ADP_ribosyl_GH"/>
    <property type="match status" value="1"/>
</dbReference>
<feature type="binding site" evidence="1">
    <location>
        <position position="325"/>
    </location>
    <ligand>
        <name>Mg(2+)</name>
        <dbReference type="ChEBI" id="CHEBI:18420"/>
        <label>1</label>
    </ligand>
</feature>
<gene>
    <name evidence="2" type="ORF">HII31_00243</name>
</gene>
<reference evidence="2" key="1">
    <citation type="submission" date="2020-04" db="EMBL/GenBank/DDBJ databases">
        <title>Draft genome resource of the tomato pathogen Pseudocercospora fuligena.</title>
        <authorList>
            <person name="Zaccaron A."/>
        </authorList>
    </citation>
    <scope>NUCLEOTIDE SEQUENCE</scope>
    <source>
        <strain evidence="2">PF001</strain>
    </source>
</reference>
<proteinExistence type="predicted"/>
<evidence type="ECO:0000313" key="2">
    <source>
        <dbReference type="EMBL" id="KAF7198504.1"/>
    </source>
</evidence>
<comment type="cofactor">
    <cofactor evidence="1">
        <name>Mg(2+)</name>
        <dbReference type="ChEBI" id="CHEBI:18420"/>
    </cofactor>
    <text evidence="1">Binds 2 magnesium ions per subunit.</text>
</comment>
<feature type="binding site" evidence="1">
    <location>
        <position position="323"/>
    </location>
    <ligand>
        <name>Mg(2+)</name>
        <dbReference type="ChEBI" id="CHEBI:18420"/>
        <label>1</label>
    </ligand>
</feature>
<dbReference type="EMBL" id="JABCIY010000001">
    <property type="protein sequence ID" value="KAF7198504.1"/>
    <property type="molecule type" value="Genomic_DNA"/>
</dbReference>